<evidence type="ECO:0000313" key="2">
    <source>
        <dbReference type="Proteomes" id="UP000789405"/>
    </source>
</evidence>
<protein>
    <submittedName>
        <fullName evidence="1">23762_t:CDS:1</fullName>
    </submittedName>
</protein>
<evidence type="ECO:0000313" key="1">
    <source>
        <dbReference type="EMBL" id="CAG8813729.1"/>
    </source>
</evidence>
<gene>
    <name evidence="1" type="ORF">DERYTH_LOCUS25846</name>
</gene>
<name>A0A9N9K7E1_9GLOM</name>
<accession>A0A9N9K7E1</accession>
<dbReference type="AlphaFoldDB" id="A0A9N9K7E1"/>
<dbReference type="EMBL" id="CAJVPY010050469">
    <property type="protein sequence ID" value="CAG8813729.1"/>
    <property type="molecule type" value="Genomic_DNA"/>
</dbReference>
<dbReference type="OrthoDB" id="2381598at2759"/>
<sequence>KNKSHALFYYCSEKQKTLGPCFGYSCEFSLQSNVSNLTKDKKCWCNSDSSDYENPIRTTSEKFSIVDYE</sequence>
<comment type="caution">
    <text evidence="1">The sequence shown here is derived from an EMBL/GenBank/DDBJ whole genome shotgun (WGS) entry which is preliminary data.</text>
</comment>
<organism evidence="1 2">
    <name type="scientific">Dentiscutata erythropus</name>
    <dbReference type="NCBI Taxonomy" id="1348616"/>
    <lineage>
        <taxon>Eukaryota</taxon>
        <taxon>Fungi</taxon>
        <taxon>Fungi incertae sedis</taxon>
        <taxon>Mucoromycota</taxon>
        <taxon>Glomeromycotina</taxon>
        <taxon>Glomeromycetes</taxon>
        <taxon>Diversisporales</taxon>
        <taxon>Gigasporaceae</taxon>
        <taxon>Dentiscutata</taxon>
    </lineage>
</organism>
<proteinExistence type="predicted"/>
<feature type="non-terminal residue" evidence="1">
    <location>
        <position position="1"/>
    </location>
</feature>
<keyword evidence="2" id="KW-1185">Reference proteome</keyword>
<dbReference type="Proteomes" id="UP000789405">
    <property type="component" value="Unassembled WGS sequence"/>
</dbReference>
<reference evidence="1" key="1">
    <citation type="submission" date="2021-06" db="EMBL/GenBank/DDBJ databases">
        <authorList>
            <person name="Kallberg Y."/>
            <person name="Tangrot J."/>
            <person name="Rosling A."/>
        </authorList>
    </citation>
    <scope>NUCLEOTIDE SEQUENCE</scope>
    <source>
        <strain evidence="1">MA453B</strain>
    </source>
</reference>
<feature type="non-terminal residue" evidence="1">
    <location>
        <position position="69"/>
    </location>
</feature>